<protein>
    <recommendedName>
        <fullName evidence="8">Cytochrome P450</fullName>
    </recommendedName>
</protein>
<dbReference type="InterPro" id="IPR001128">
    <property type="entry name" value="Cyt_P450"/>
</dbReference>
<dbReference type="Gene3D" id="1.10.630.10">
    <property type="entry name" value="Cytochrome P450"/>
    <property type="match status" value="1"/>
</dbReference>
<dbReference type="AlphaFoldDB" id="A0A094PK17"/>
<organism evidence="7">
    <name type="scientific">freshwater metagenome</name>
    <dbReference type="NCBI Taxonomy" id="449393"/>
    <lineage>
        <taxon>unclassified sequences</taxon>
        <taxon>metagenomes</taxon>
        <taxon>ecological metagenomes</taxon>
    </lineage>
</organism>
<evidence type="ECO:0000256" key="2">
    <source>
        <dbReference type="ARBA" id="ARBA00022617"/>
    </source>
</evidence>
<evidence type="ECO:0008006" key="8">
    <source>
        <dbReference type="Google" id="ProtNLM"/>
    </source>
</evidence>
<dbReference type="GO" id="GO:0020037">
    <property type="term" value="F:heme binding"/>
    <property type="evidence" value="ECO:0007669"/>
    <property type="project" value="InterPro"/>
</dbReference>
<dbReference type="PANTHER" id="PTHR46696">
    <property type="entry name" value="P450, PUTATIVE (EUROFUNG)-RELATED"/>
    <property type="match status" value="1"/>
</dbReference>
<keyword evidence="5" id="KW-0408">Iron</keyword>
<evidence type="ECO:0000313" key="7">
    <source>
        <dbReference type="EMBL" id="KGA12000.1"/>
    </source>
</evidence>
<evidence type="ECO:0000256" key="3">
    <source>
        <dbReference type="ARBA" id="ARBA00022723"/>
    </source>
</evidence>
<accession>A0A094PK17</accession>
<dbReference type="InterPro" id="IPR036396">
    <property type="entry name" value="Cyt_P450_sf"/>
</dbReference>
<evidence type="ECO:0000256" key="4">
    <source>
        <dbReference type="ARBA" id="ARBA00023002"/>
    </source>
</evidence>
<dbReference type="InterPro" id="IPR002397">
    <property type="entry name" value="Cyt_P450_B"/>
</dbReference>
<keyword evidence="3" id="KW-0479">Metal-binding</keyword>
<dbReference type="GO" id="GO:0005506">
    <property type="term" value="F:iron ion binding"/>
    <property type="evidence" value="ECO:0007669"/>
    <property type="project" value="InterPro"/>
</dbReference>
<evidence type="ECO:0000256" key="6">
    <source>
        <dbReference type="ARBA" id="ARBA00023033"/>
    </source>
</evidence>
<evidence type="ECO:0000256" key="1">
    <source>
        <dbReference type="ARBA" id="ARBA00010617"/>
    </source>
</evidence>
<keyword evidence="2" id="KW-0349">Heme</keyword>
<dbReference type="FunFam" id="1.10.630.10:FF:000018">
    <property type="entry name" value="Cytochrome P450 monooxygenase"/>
    <property type="match status" value="1"/>
</dbReference>
<dbReference type="EMBL" id="JNSL01000225">
    <property type="protein sequence ID" value="KGA12000.1"/>
    <property type="molecule type" value="Genomic_DNA"/>
</dbReference>
<comment type="similarity">
    <text evidence="1">Belongs to the cytochrome P450 family.</text>
</comment>
<name>A0A094PK17_9ZZZZ</name>
<dbReference type="SUPFAM" id="SSF48264">
    <property type="entry name" value="Cytochrome P450"/>
    <property type="match status" value="1"/>
</dbReference>
<dbReference type="Pfam" id="PF00067">
    <property type="entry name" value="p450"/>
    <property type="match status" value="1"/>
</dbReference>
<dbReference type="InterPro" id="IPR017972">
    <property type="entry name" value="Cyt_P450_CS"/>
</dbReference>
<dbReference type="PRINTS" id="PR00359">
    <property type="entry name" value="BP450"/>
</dbReference>
<dbReference type="PANTHER" id="PTHR46696:SF6">
    <property type="entry name" value="P450, PUTATIVE (EUROFUNG)-RELATED"/>
    <property type="match status" value="1"/>
</dbReference>
<proteinExistence type="inferred from homology"/>
<keyword evidence="6" id="KW-0503">Monooxygenase</keyword>
<comment type="caution">
    <text evidence="7">The sequence shown here is derived from an EMBL/GenBank/DDBJ whole genome shotgun (WGS) entry which is preliminary data.</text>
</comment>
<dbReference type="GO" id="GO:0004497">
    <property type="term" value="F:monooxygenase activity"/>
    <property type="evidence" value="ECO:0007669"/>
    <property type="project" value="UniProtKB-KW"/>
</dbReference>
<gene>
    <name evidence="7" type="ORF">GM51_22005</name>
</gene>
<reference evidence="7" key="1">
    <citation type="submission" date="2014-06" db="EMBL/GenBank/DDBJ databases">
        <title>Key roles for freshwater Actinobacteria revealed by deep metagenomic sequencing.</title>
        <authorList>
            <person name="Ghai R."/>
            <person name="Mizuno C.M."/>
            <person name="Picazo A."/>
            <person name="Camacho A."/>
            <person name="Rodriguez-Valera F."/>
        </authorList>
    </citation>
    <scope>NUCLEOTIDE SEQUENCE</scope>
</reference>
<dbReference type="GO" id="GO:0016705">
    <property type="term" value="F:oxidoreductase activity, acting on paired donors, with incorporation or reduction of molecular oxygen"/>
    <property type="evidence" value="ECO:0007669"/>
    <property type="project" value="InterPro"/>
</dbReference>
<dbReference type="PROSITE" id="PS00086">
    <property type="entry name" value="CYTOCHROME_P450"/>
    <property type="match status" value="1"/>
</dbReference>
<dbReference type="PRINTS" id="PR00385">
    <property type="entry name" value="P450"/>
</dbReference>
<keyword evidence="4" id="KW-0560">Oxidoreductase</keyword>
<sequence>MTDTKPVSNWATDFDVFDQQYVNDPYSIWAVLRDECPMAHTDRWGGSWLPTRYEDVTAIARDIEKFPSRFGISVVPPANPLDANSQPAFLPYGVPPISSDPPLHTWTRRLLLPWMSPQRTLTYESMTKELCNRLIDGFIANGNADAAADYAQQIPVRVIAHILGVPESMSSTFTGWVRDVLEFAYDEERRRRGMTGVIQFFIGAIAERKENPGDDLISELLLAEVDGESVNESVILGMCGLLLIAGVDTTWSSIGSSLWHLASHPKDAERLVKEPDLMPTAIEELLRAYSPVTMSRRLGEDVEYNGCPMKKDERILMNFPGANRDPEVFENPDEVILDRQLNRHVAFGAGIHRCAGSNLARMELRVAIETWLERIPDFEIADESKVTWAGGQVRGPRTVPVRFPSIG</sequence>
<evidence type="ECO:0000256" key="5">
    <source>
        <dbReference type="ARBA" id="ARBA00023004"/>
    </source>
</evidence>